<sequence length="85" mass="9532">MRLRDITRDFGNDMGVFAHKEDHLPWHKLFGSQGIPQQSFTVGGNLRCCLLGCGLLGERENSRDHLFLPGPNTFTSGEMLPEDCL</sequence>
<keyword evidence="2" id="KW-1185">Reference proteome</keyword>
<evidence type="ECO:0000313" key="2">
    <source>
        <dbReference type="Proteomes" id="UP000824890"/>
    </source>
</evidence>
<proteinExistence type="predicted"/>
<comment type="caution">
    <text evidence="1">The sequence shown here is derived from an EMBL/GenBank/DDBJ whole genome shotgun (WGS) entry which is preliminary data.</text>
</comment>
<organism evidence="1 2">
    <name type="scientific">Brassica napus</name>
    <name type="common">Rape</name>
    <dbReference type="NCBI Taxonomy" id="3708"/>
    <lineage>
        <taxon>Eukaryota</taxon>
        <taxon>Viridiplantae</taxon>
        <taxon>Streptophyta</taxon>
        <taxon>Embryophyta</taxon>
        <taxon>Tracheophyta</taxon>
        <taxon>Spermatophyta</taxon>
        <taxon>Magnoliopsida</taxon>
        <taxon>eudicotyledons</taxon>
        <taxon>Gunneridae</taxon>
        <taxon>Pentapetalae</taxon>
        <taxon>rosids</taxon>
        <taxon>malvids</taxon>
        <taxon>Brassicales</taxon>
        <taxon>Brassicaceae</taxon>
        <taxon>Brassiceae</taxon>
        <taxon>Brassica</taxon>
    </lineage>
</organism>
<name>A0ABQ7X5D3_BRANA</name>
<protein>
    <submittedName>
        <fullName evidence="1">Uncharacterized protein</fullName>
    </submittedName>
</protein>
<dbReference type="Proteomes" id="UP000824890">
    <property type="component" value="Unassembled WGS sequence"/>
</dbReference>
<reference evidence="1 2" key="1">
    <citation type="submission" date="2021-05" db="EMBL/GenBank/DDBJ databases">
        <title>Genome Assembly of Synthetic Allotetraploid Brassica napus Reveals Homoeologous Exchanges between Subgenomes.</title>
        <authorList>
            <person name="Davis J.T."/>
        </authorList>
    </citation>
    <scope>NUCLEOTIDE SEQUENCE [LARGE SCALE GENOMIC DNA]</scope>
    <source>
        <strain evidence="2">cv. Da-Ae</strain>
        <tissue evidence="1">Seedling</tissue>
    </source>
</reference>
<evidence type="ECO:0000313" key="1">
    <source>
        <dbReference type="EMBL" id="KAH0851155.1"/>
    </source>
</evidence>
<accession>A0ABQ7X5D3</accession>
<dbReference type="EMBL" id="JAGKQM010001841">
    <property type="protein sequence ID" value="KAH0851155.1"/>
    <property type="molecule type" value="Genomic_DNA"/>
</dbReference>
<gene>
    <name evidence="1" type="ORF">HID58_094949</name>
</gene>